<evidence type="ECO:0000256" key="1">
    <source>
        <dbReference type="ARBA" id="ARBA00004167"/>
    </source>
</evidence>
<keyword evidence="5" id="KW-1133">Transmembrane helix</keyword>
<evidence type="ECO:0000256" key="3">
    <source>
        <dbReference type="SAM" id="Coils"/>
    </source>
</evidence>
<comment type="caution">
    <text evidence="7">The sequence shown here is derived from an EMBL/GenBank/DDBJ whole genome shotgun (WGS) entry which is preliminary data.</text>
</comment>
<dbReference type="PANTHER" id="PTHR10264">
    <property type="entry name" value="BAND 7 PROTEIN-RELATED"/>
    <property type="match status" value="1"/>
</dbReference>
<dbReference type="AlphaFoldDB" id="A0A8T3YMZ3"/>
<reference evidence="7" key="1">
    <citation type="submission" date="2020-07" db="EMBL/GenBank/DDBJ databases">
        <title>Huge and variable diversity of episymbiotic CPR bacteria and DPANN archaea in groundwater ecosystems.</title>
        <authorList>
            <person name="He C.Y."/>
            <person name="Keren R."/>
            <person name="Whittaker M."/>
            <person name="Farag I.F."/>
            <person name="Doudna J."/>
            <person name="Cate J.H.D."/>
            <person name="Banfield J.F."/>
        </authorList>
    </citation>
    <scope>NUCLEOTIDE SEQUENCE</scope>
    <source>
        <strain evidence="7">NC_groundwater_1296_Ag_S-0.2um_52_80</strain>
    </source>
</reference>
<dbReference type="Pfam" id="PF01145">
    <property type="entry name" value="Band_7"/>
    <property type="match status" value="1"/>
</dbReference>
<evidence type="ECO:0000256" key="2">
    <source>
        <dbReference type="ARBA" id="ARBA00008164"/>
    </source>
</evidence>
<evidence type="ECO:0000313" key="8">
    <source>
        <dbReference type="Proteomes" id="UP000732298"/>
    </source>
</evidence>
<name>A0A8T3YMZ3_9ARCH</name>
<protein>
    <submittedName>
        <fullName evidence="7">SPFH domain-containing protein</fullName>
    </submittedName>
</protein>
<dbReference type="PRINTS" id="PR00721">
    <property type="entry name" value="STOMATIN"/>
</dbReference>
<dbReference type="SUPFAM" id="SSF117892">
    <property type="entry name" value="Band 7/SPFH domain"/>
    <property type="match status" value="1"/>
</dbReference>
<dbReference type="Proteomes" id="UP000732298">
    <property type="component" value="Unassembled WGS sequence"/>
</dbReference>
<comment type="similarity">
    <text evidence="2">Belongs to the band 7/mec-2 family.</text>
</comment>
<proteinExistence type="inferred from homology"/>
<feature type="domain" description="Band 7" evidence="6">
    <location>
        <begin position="74"/>
        <end position="237"/>
    </location>
</feature>
<sequence>MASHGDSHSGAEGHEGGHSGHGHETDDYRKQGIFLVLVVALAGLAYLIFSGSRLLSPQVTIALLFIVLLAIASRMEYLLKLNDYERAVVFRFGKFNRVGGPGWALVFPPFERHEKVDLRTKTIDIPPQDVVTKDSIELKIDAVIYLKVNKDNASVANSIVEIDDWVKASVLFVKGMIRDKAGGMTLNELVSNVAQLNDALKKELALISTKWGVSVEGAVIEDINIPKTVLDAMHEQKAAIQKKLARIESAQGQQAEIEAVRSAAAQLDDKTLAYYYVKALEKLGEGSSTKIIFPMELTNLARSLTKGNALSHEDLESLFRKYAPIVKSLSGVEKKGGK</sequence>
<dbReference type="InterPro" id="IPR001972">
    <property type="entry name" value="Stomatin_HflK_fam"/>
</dbReference>
<dbReference type="FunFam" id="3.30.479.30:FF:000004">
    <property type="entry name" value="Putative membrane protease family, stomatin"/>
    <property type="match status" value="1"/>
</dbReference>
<feature type="transmembrane region" description="Helical" evidence="5">
    <location>
        <begin position="32"/>
        <end position="49"/>
    </location>
</feature>
<evidence type="ECO:0000313" key="7">
    <source>
        <dbReference type="EMBL" id="MBI4210646.1"/>
    </source>
</evidence>
<dbReference type="PANTHER" id="PTHR10264:SF19">
    <property type="entry name" value="AT06885P-RELATED"/>
    <property type="match status" value="1"/>
</dbReference>
<dbReference type="InterPro" id="IPR001107">
    <property type="entry name" value="Band_7"/>
</dbReference>
<gene>
    <name evidence="7" type="ORF">HY544_04030</name>
</gene>
<dbReference type="GO" id="GO:0098552">
    <property type="term" value="C:side of membrane"/>
    <property type="evidence" value="ECO:0007669"/>
    <property type="project" value="UniProtKB-ARBA"/>
</dbReference>
<keyword evidence="3" id="KW-0175">Coiled coil</keyword>
<dbReference type="GO" id="GO:0005886">
    <property type="term" value="C:plasma membrane"/>
    <property type="evidence" value="ECO:0007669"/>
    <property type="project" value="InterPro"/>
</dbReference>
<accession>A0A8T3YMZ3</accession>
<dbReference type="Gene3D" id="3.30.479.30">
    <property type="entry name" value="Band 7 domain"/>
    <property type="match status" value="1"/>
</dbReference>
<evidence type="ECO:0000256" key="4">
    <source>
        <dbReference type="SAM" id="MobiDB-lite"/>
    </source>
</evidence>
<keyword evidence="5" id="KW-0812">Transmembrane</keyword>
<dbReference type="EMBL" id="JACQPB010000039">
    <property type="protein sequence ID" value="MBI4210646.1"/>
    <property type="molecule type" value="Genomic_DNA"/>
</dbReference>
<feature type="region of interest" description="Disordered" evidence="4">
    <location>
        <begin position="1"/>
        <end position="24"/>
    </location>
</feature>
<evidence type="ECO:0000259" key="6">
    <source>
        <dbReference type="SMART" id="SM00244"/>
    </source>
</evidence>
<organism evidence="7 8">
    <name type="scientific">Candidatus Iainarchaeum sp</name>
    <dbReference type="NCBI Taxonomy" id="3101447"/>
    <lineage>
        <taxon>Archaea</taxon>
        <taxon>Candidatus Iainarchaeota</taxon>
        <taxon>Candidatus Iainarchaeia</taxon>
        <taxon>Candidatus Iainarchaeales</taxon>
        <taxon>Candidatus Iainarchaeaceae</taxon>
        <taxon>Candidatus Iainarchaeum</taxon>
    </lineage>
</organism>
<evidence type="ECO:0000256" key="5">
    <source>
        <dbReference type="SAM" id="Phobius"/>
    </source>
</evidence>
<keyword evidence="5" id="KW-0472">Membrane</keyword>
<dbReference type="InterPro" id="IPR036013">
    <property type="entry name" value="Band_7/SPFH_dom_sf"/>
</dbReference>
<dbReference type="InterPro" id="IPR043202">
    <property type="entry name" value="Band-7_stomatin-like"/>
</dbReference>
<dbReference type="SMART" id="SM00244">
    <property type="entry name" value="PHB"/>
    <property type="match status" value="1"/>
</dbReference>
<feature type="coiled-coil region" evidence="3">
    <location>
        <begin position="230"/>
        <end position="270"/>
    </location>
</feature>
<feature type="transmembrane region" description="Helical" evidence="5">
    <location>
        <begin position="55"/>
        <end position="72"/>
    </location>
</feature>
<comment type="subcellular location">
    <subcellularLocation>
        <location evidence="1">Membrane</location>
        <topology evidence="1">Single-pass membrane protein</topology>
    </subcellularLocation>
</comment>